<dbReference type="EMBL" id="JAGTJQ010000002">
    <property type="protein sequence ID" value="KAH7037577.1"/>
    <property type="molecule type" value="Genomic_DNA"/>
</dbReference>
<dbReference type="Proteomes" id="UP000756346">
    <property type="component" value="Unassembled WGS sequence"/>
</dbReference>
<accession>A0A9P8YET7</accession>
<evidence type="ECO:0000313" key="3">
    <source>
        <dbReference type="EMBL" id="KAH7037577.1"/>
    </source>
</evidence>
<feature type="transmembrane region" description="Helical" evidence="2">
    <location>
        <begin position="621"/>
        <end position="645"/>
    </location>
</feature>
<evidence type="ECO:0000313" key="4">
    <source>
        <dbReference type="Proteomes" id="UP000756346"/>
    </source>
</evidence>
<protein>
    <submittedName>
        <fullName evidence="3">Uncharacterized protein</fullName>
    </submittedName>
</protein>
<dbReference type="OrthoDB" id="4779245at2759"/>
<feature type="region of interest" description="Disordered" evidence="1">
    <location>
        <begin position="324"/>
        <end position="359"/>
    </location>
</feature>
<reference evidence="3" key="1">
    <citation type="journal article" date="2021" name="Nat. Commun.">
        <title>Genetic determinants of endophytism in the Arabidopsis root mycobiome.</title>
        <authorList>
            <person name="Mesny F."/>
            <person name="Miyauchi S."/>
            <person name="Thiergart T."/>
            <person name="Pickel B."/>
            <person name="Atanasova L."/>
            <person name="Karlsson M."/>
            <person name="Huettel B."/>
            <person name="Barry K.W."/>
            <person name="Haridas S."/>
            <person name="Chen C."/>
            <person name="Bauer D."/>
            <person name="Andreopoulos W."/>
            <person name="Pangilinan J."/>
            <person name="LaButti K."/>
            <person name="Riley R."/>
            <person name="Lipzen A."/>
            <person name="Clum A."/>
            <person name="Drula E."/>
            <person name="Henrissat B."/>
            <person name="Kohler A."/>
            <person name="Grigoriev I.V."/>
            <person name="Martin F.M."/>
            <person name="Hacquard S."/>
        </authorList>
    </citation>
    <scope>NUCLEOTIDE SEQUENCE</scope>
    <source>
        <strain evidence="3">MPI-CAGE-CH-0230</strain>
    </source>
</reference>
<gene>
    <name evidence="3" type="ORF">B0I36DRAFT_403109</name>
</gene>
<organism evidence="3 4">
    <name type="scientific">Microdochium trichocladiopsis</name>
    <dbReference type="NCBI Taxonomy" id="1682393"/>
    <lineage>
        <taxon>Eukaryota</taxon>
        <taxon>Fungi</taxon>
        <taxon>Dikarya</taxon>
        <taxon>Ascomycota</taxon>
        <taxon>Pezizomycotina</taxon>
        <taxon>Sordariomycetes</taxon>
        <taxon>Xylariomycetidae</taxon>
        <taxon>Xylariales</taxon>
        <taxon>Microdochiaceae</taxon>
        <taxon>Microdochium</taxon>
    </lineage>
</organism>
<proteinExistence type="predicted"/>
<dbReference type="GeneID" id="70191292"/>
<keyword evidence="2" id="KW-1133">Transmembrane helix</keyword>
<keyword evidence="2" id="KW-0472">Membrane</keyword>
<comment type="caution">
    <text evidence="3">The sequence shown here is derived from an EMBL/GenBank/DDBJ whole genome shotgun (WGS) entry which is preliminary data.</text>
</comment>
<keyword evidence="4" id="KW-1185">Reference proteome</keyword>
<evidence type="ECO:0000256" key="1">
    <source>
        <dbReference type="SAM" id="MobiDB-lite"/>
    </source>
</evidence>
<feature type="compositionally biased region" description="Low complexity" evidence="1">
    <location>
        <begin position="329"/>
        <end position="341"/>
    </location>
</feature>
<dbReference type="AlphaFoldDB" id="A0A9P8YET7"/>
<name>A0A9P8YET7_9PEZI</name>
<dbReference type="RefSeq" id="XP_046016698.1">
    <property type="nucleotide sequence ID" value="XM_046161746.1"/>
</dbReference>
<sequence length="646" mass="68916">MQPSSFFKSSASLASRLAGQGFMSPMPNNASASLAGHRQSRPGFMSQLLTSPSPPSAQAFDCTLRCRKVQQWLGASCPHQRSSRREIAPAVFAFVASIGARRRAFCLSASSLDLPLNQPCLLSFSFCSYFSALRGNLSAQMVPTGKRIVKIPAELRSTYHSRLAYPTLPLTLNESNDPIDVADFVPSQYQQNMREKLTAAGYAVTPAAPDNSYDFTFGSQGSDLLEGFTIGAPERASTPKQGVSPPVHPIPMPLRRPLPLADGFEDDSSWEPSTRPDLSLCSVSSETLAELALRSAPVAAGPIKTTAVEPLPAPVIPAANVVKPPTTRPPVQSSGVPVSVPETPAVPAPSSPVRKSSASHEQKQYKAWFEDPKQFRARSDNHVRYDWTWSEWDSPSREIIDEEYQSPRSIMALDLTPSILHRMRKLFADHKAKHGLDNTQDKSISLTAFDAAMGVSHPAQTPAEVACGSFSMSGKSATGSSLGSFSPIDIKAVLSARKTEEPKVPESADVLVQPAAVQAPPKFDLGAVFAKTPELPEDSSEDVSSAFSAIDVVAILGKKMMAAPEPADGSAPGTPCPVRQSLHSHFSARRNIPANLEQIPQLNLYESAFTPAPEPAGQSGFGWKTIASVAVAAAAVGAGLAYAFLG</sequence>
<keyword evidence="2" id="KW-0812">Transmembrane</keyword>
<evidence type="ECO:0000256" key="2">
    <source>
        <dbReference type="SAM" id="Phobius"/>
    </source>
</evidence>